<dbReference type="PANTHER" id="PTHR33321:SF12">
    <property type="entry name" value="PLANT BASIC SECRETORY PROTEIN (BSP) FAMILY PROTEIN"/>
    <property type="match status" value="1"/>
</dbReference>
<evidence type="ECO:0000313" key="2">
    <source>
        <dbReference type="EMBL" id="MFC4673305.1"/>
    </source>
</evidence>
<dbReference type="InterPro" id="IPR007541">
    <property type="entry name" value="Uncharacterised_BSP"/>
</dbReference>
<evidence type="ECO:0000313" key="3">
    <source>
        <dbReference type="Proteomes" id="UP001596023"/>
    </source>
</evidence>
<keyword evidence="3" id="KW-1185">Reference proteome</keyword>
<evidence type="ECO:0000256" key="1">
    <source>
        <dbReference type="SAM" id="SignalP"/>
    </source>
</evidence>
<gene>
    <name evidence="2" type="ORF">ACFO6W_06345</name>
</gene>
<dbReference type="Proteomes" id="UP001596023">
    <property type="component" value="Unassembled WGS sequence"/>
</dbReference>
<protein>
    <submittedName>
        <fullName evidence="2">Basic secretory protein-like protein</fullName>
    </submittedName>
</protein>
<dbReference type="RefSeq" id="WP_379994555.1">
    <property type="nucleotide sequence ID" value="NZ_JBHSGN010000051.1"/>
</dbReference>
<keyword evidence="1" id="KW-0732">Signal</keyword>
<proteinExistence type="predicted"/>
<dbReference type="Gene3D" id="2.60.120.260">
    <property type="entry name" value="Galactose-binding domain-like"/>
    <property type="match status" value="1"/>
</dbReference>
<sequence length="371" mass="42618">MRRILFLAFALSFLTCQSQEIKTDYPQLTDNNLTTYYIGKPGTNKMTFQVSYNSPVLSYKIYSSGDNPAHDPANWVLKGSNDGKKWTVVDERKDQKFCSRFQEILCVAQKPAAYKQYMLEARTADKKENLVIADVLLSDRNMLAGWEDFNYPNIDFEVKSPGTEGAKVYNQLVQNPDEYIKYHARKVAEILYYTDRDSINDVRNIRYTLEDQPGVSAKGGSTPNINIFYSTQHIEKSAKESLFKLDFETRGVLYHELTHGYQYEPKGIGNYGNNKTFWACIEGIADAVRAEAGLFDMSTRKPGGNWMDGYRTTGFFIQWLTTKDPDAIRKFHLTVEKMDVWSFDGAIKLVFGPEASIDGMWNEYQEFLKKQ</sequence>
<name>A0ABV9KSZ7_9BACT</name>
<dbReference type="Pfam" id="PF04450">
    <property type="entry name" value="BSP"/>
    <property type="match status" value="1"/>
</dbReference>
<dbReference type="EMBL" id="JBHSGN010000051">
    <property type="protein sequence ID" value="MFC4673305.1"/>
    <property type="molecule type" value="Genomic_DNA"/>
</dbReference>
<organism evidence="2 3">
    <name type="scientific">Dysgonomonas termitidis</name>
    <dbReference type="NCBI Taxonomy" id="1516126"/>
    <lineage>
        <taxon>Bacteria</taxon>
        <taxon>Pseudomonadati</taxon>
        <taxon>Bacteroidota</taxon>
        <taxon>Bacteroidia</taxon>
        <taxon>Bacteroidales</taxon>
        <taxon>Dysgonomonadaceae</taxon>
        <taxon>Dysgonomonas</taxon>
    </lineage>
</organism>
<feature type="signal peptide" evidence="1">
    <location>
        <begin position="1"/>
        <end position="18"/>
    </location>
</feature>
<dbReference type="PANTHER" id="PTHR33321">
    <property type="match status" value="1"/>
</dbReference>
<accession>A0ABV9KSZ7</accession>
<comment type="caution">
    <text evidence="2">The sequence shown here is derived from an EMBL/GenBank/DDBJ whole genome shotgun (WGS) entry which is preliminary data.</text>
</comment>
<feature type="chain" id="PRO_5045809967" evidence="1">
    <location>
        <begin position="19"/>
        <end position="371"/>
    </location>
</feature>
<reference evidence="3" key="1">
    <citation type="journal article" date="2019" name="Int. J. Syst. Evol. Microbiol.">
        <title>The Global Catalogue of Microorganisms (GCM) 10K type strain sequencing project: providing services to taxonomists for standard genome sequencing and annotation.</title>
        <authorList>
            <consortium name="The Broad Institute Genomics Platform"/>
            <consortium name="The Broad Institute Genome Sequencing Center for Infectious Disease"/>
            <person name="Wu L."/>
            <person name="Ma J."/>
        </authorList>
    </citation>
    <scope>NUCLEOTIDE SEQUENCE [LARGE SCALE GENOMIC DNA]</scope>
    <source>
        <strain evidence="3">CCUG 66188</strain>
    </source>
</reference>